<proteinExistence type="predicted"/>
<keyword evidence="1" id="KW-0378">Hydrolase</keyword>
<protein>
    <submittedName>
        <fullName evidence="1">ATP synthase F0 subunit 8</fullName>
        <ecNumber evidence="1">3.6.1.34</ecNumber>
    </submittedName>
</protein>
<evidence type="ECO:0000313" key="4">
    <source>
        <dbReference type="EMBL" id="KAA0145529.1"/>
    </source>
</evidence>
<dbReference type="Proteomes" id="UP000324907">
    <property type="component" value="Mitochondrion MT"/>
</dbReference>
<dbReference type="EMBL" id="VLTO01000218">
    <property type="protein sequence ID" value="KAA0158047.1"/>
    <property type="molecule type" value="Genomic_DNA"/>
</dbReference>
<dbReference type="Proteomes" id="UP000322899">
    <property type="component" value="Mitochondrion MT"/>
</dbReference>
<dbReference type="EMBL" id="AF193903">
    <property type="protein sequence ID" value="AAF05806.1"/>
    <property type="molecule type" value="Genomic_DNA"/>
</dbReference>
<dbReference type="EC" id="3.6.1.34" evidence="1"/>
<dbReference type="GeneID" id="800836"/>
<reference evidence="2 6" key="2">
    <citation type="submission" date="2019-07" db="EMBL/GenBank/DDBJ databases">
        <title>Genomes of Cafeteria roenbergensis.</title>
        <authorList>
            <person name="Fischer M.G."/>
            <person name="Hackl T."/>
            <person name="Roman M."/>
        </authorList>
    </citation>
    <scope>NUCLEOTIDE SEQUENCE [LARGE SCALE GENOMIC DNA]</scope>
    <source>
        <strain evidence="2 6">BVI</strain>
        <strain evidence="4">Cflag</strain>
        <strain evidence="5">E4-10P</strain>
        <strain evidence="3">RCC970-E3</strain>
    </source>
</reference>
<gene>
    <name evidence="1" type="primary">atp8</name>
    <name evidence="5" type="ORF">FNF27_10052</name>
    <name evidence="3" type="ORF">FNF28_10047</name>
    <name evidence="2" type="ORF">FNF29_10050</name>
    <name evidence="4" type="ORF">FNF31_10052</name>
</gene>
<sequence>MPQLDKELFTEYFFVIAVVLLSLHSDYYVSENFLRLNSQWFLHDFFTKSRLLLNYEKQEFTFYVDLLIDKSTAIFKK</sequence>
<dbReference type="Proteomes" id="UP000325113">
    <property type="component" value="Mitochondrion MT"/>
</dbReference>
<accession>Q9TAI0</accession>
<dbReference type="AlphaFoldDB" id="Q9TAI0"/>
<dbReference type="RefSeq" id="NP_051155.1">
    <property type="nucleotide sequence ID" value="NC_000946.1"/>
</dbReference>
<evidence type="ECO:0000313" key="2">
    <source>
        <dbReference type="EMBL" id="KAA0145457.1"/>
    </source>
</evidence>
<reference evidence="1" key="1">
    <citation type="submission" date="1999-10" db="EMBL/GenBank/DDBJ databases">
        <title>The mitochondrial genome of Cafeteria roenbergensis.</title>
        <authorList>
            <person name="Burger G."/>
        </authorList>
    </citation>
    <scope>NUCLEOTIDE SEQUENCE</scope>
</reference>
<dbReference type="EMBL" id="VLTN01000170">
    <property type="protein sequence ID" value="KAA0145457.1"/>
    <property type="molecule type" value="Genomic_DNA"/>
</dbReference>
<dbReference type="EMBL" id="VLTM01000270">
    <property type="protein sequence ID" value="KAA0145529.1"/>
    <property type="molecule type" value="Genomic_DNA"/>
</dbReference>
<evidence type="ECO:0000313" key="1">
    <source>
        <dbReference type="EMBL" id="AAF05806.1"/>
    </source>
</evidence>
<geneLocation type="mitochondrion" evidence="1"/>
<dbReference type="EMBL" id="VLTL01000396">
    <property type="protein sequence ID" value="KAA0145491.1"/>
    <property type="molecule type" value="Genomic_DNA"/>
</dbReference>
<keyword evidence="1" id="KW-0496">Mitochondrion</keyword>
<keyword evidence="6" id="KW-1185">Reference proteome</keyword>
<dbReference type="GO" id="GO:0016787">
    <property type="term" value="F:hydrolase activity"/>
    <property type="evidence" value="ECO:0007669"/>
    <property type="project" value="UniProtKB-KW"/>
</dbReference>
<evidence type="ECO:0000313" key="5">
    <source>
        <dbReference type="EMBL" id="KAA0158047.1"/>
    </source>
</evidence>
<evidence type="ECO:0000313" key="3">
    <source>
        <dbReference type="EMBL" id="KAA0145491.1"/>
    </source>
</evidence>
<name>Q9TAI0_CAFRO</name>
<organism evidence="1">
    <name type="scientific">Cafeteria roenbergensis</name>
    <name type="common">Marine flagellate</name>
    <dbReference type="NCBI Taxonomy" id="33653"/>
    <lineage>
        <taxon>Eukaryota</taxon>
        <taxon>Sar</taxon>
        <taxon>Stramenopiles</taxon>
        <taxon>Bigyra</taxon>
        <taxon>Opalozoa</taxon>
        <taxon>Bicosoecida</taxon>
        <taxon>Cafeteriaceae</taxon>
        <taxon>Cafeteria</taxon>
    </lineage>
</organism>
<evidence type="ECO:0000313" key="6">
    <source>
        <dbReference type="Proteomes" id="UP000323011"/>
    </source>
</evidence>
<dbReference type="Proteomes" id="UP000323011">
    <property type="component" value="Mitochondrion MT"/>
</dbReference>